<dbReference type="EMBL" id="JBEZFP010000027">
    <property type="protein sequence ID" value="MEU8134497.1"/>
    <property type="molecule type" value="Genomic_DNA"/>
</dbReference>
<accession>A0ABV3DH00</accession>
<evidence type="ECO:0000313" key="7">
    <source>
        <dbReference type="EMBL" id="MEU8134497.1"/>
    </source>
</evidence>
<reference evidence="7 8" key="1">
    <citation type="submission" date="2024-06" db="EMBL/GenBank/DDBJ databases">
        <title>The Natural Products Discovery Center: Release of the First 8490 Sequenced Strains for Exploring Actinobacteria Biosynthetic Diversity.</title>
        <authorList>
            <person name="Kalkreuter E."/>
            <person name="Kautsar S.A."/>
            <person name="Yang D."/>
            <person name="Bader C.D."/>
            <person name="Teijaro C.N."/>
            <person name="Fluegel L."/>
            <person name="Davis C.M."/>
            <person name="Simpson J.R."/>
            <person name="Lauterbach L."/>
            <person name="Steele A.D."/>
            <person name="Gui C."/>
            <person name="Meng S."/>
            <person name="Li G."/>
            <person name="Viehrig K."/>
            <person name="Ye F."/>
            <person name="Su P."/>
            <person name="Kiefer A.F."/>
            <person name="Nichols A."/>
            <person name="Cepeda A.J."/>
            <person name="Yan W."/>
            <person name="Fan B."/>
            <person name="Jiang Y."/>
            <person name="Adhikari A."/>
            <person name="Zheng C.-J."/>
            <person name="Schuster L."/>
            <person name="Cowan T.M."/>
            <person name="Smanski M.J."/>
            <person name="Chevrette M.G."/>
            <person name="De Carvalho L.P.S."/>
            <person name="Shen B."/>
        </authorList>
    </citation>
    <scope>NUCLEOTIDE SEQUENCE [LARGE SCALE GENOMIC DNA]</scope>
    <source>
        <strain evidence="7 8">NPDC048946</strain>
    </source>
</reference>
<evidence type="ECO:0000256" key="5">
    <source>
        <dbReference type="SAM" id="Phobius"/>
    </source>
</evidence>
<evidence type="ECO:0000256" key="4">
    <source>
        <dbReference type="ARBA" id="ARBA00023136"/>
    </source>
</evidence>
<dbReference type="Proteomes" id="UP001551482">
    <property type="component" value="Unassembled WGS sequence"/>
</dbReference>
<evidence type="ECO:0000259" key="6">
    <source>
        <dbReference type="Pfam" id="PF07291"/>
    </source>
</evidence>
<dbReference type="Pfam" id="PF07291">
    <property type="entry name" value="MauE"/>
    <property type="match status" value="1"/>
</dbReference>
<evidence type="ECO:0000256" key="1">
    <source>
        <dbReference type="ARBA" id="ARBA00004141"/>
    </source>
</evidence>
<gene>
    <name evidence="7" type="ORF">AB0C36_13400</name>
</gene>
<sequence>MNAAVAVDRPTRGPSSLRRAFPWIGVAARLGLAVVWAWAGWEKAVNPAQAAQAVRAFDVLPESLVEPIGYALPYLELGLAALLVIGLGTRIVAGISAVLLLVFIAGIAQAWARGLAIDCGCFGGGGPIAPDQTKYLQEILRDLAFMVPAVWLLLFPRTRLSADSWLAIDDPADDDTDTDED</sequence>
<keyword evidence="3 5" id="KW-1133">Transmembrane helix</keyword>
<feature type="domain" description="Methylamine utilisation protein MauE" evidence="6">
    <location>
        <begin position="23"/>
        <end position="154"/>
    </location>
</feature>
<keyword evidence="2 5" id="KW-0812">Transmembrane</keyword>
<proteinExistence type="predicted"/>
<organism evidence="7 8">
    <name type="scientific">Streptodolium elevatio</name>
    <dbReference type="NCBI Taxonomy" id="3157996"/>
    <lineage>
        <taxon>Bacteria</taxon>
        <taxon>Bacillati</taxon>
        <taxon>Actinomycetota</taxon>
        <taxon>Actinomycetes</taxon>
        <taxon>Kitasatosporales</taxon>
        <taxon>Streptomycetaceae</taxon>
        <taxon>Streptodolium</taxon>
    </lineage>
</organism>
<feature type="transmembrane region" description="Helical" evidence="5">
    <location>
        <begin position="92"/>
        <end position="112"/>
    </location>
</feature>
<keyword evidence="8" id="KW-1185">Reference proteome</keyword>
<protein>
    <submittedName>
        <fullName evidence="7">MauE/DoxX family redox-associated membrane protein</fullName>
    </submittedName>
</protein>
<keyword evidence="4 5" id="KW-0472">Membrane</keyword>
<comment type="subcellular location">
    <subcellularLocation>
        <location evidence="1">Membrane</location>
        <topology evidence="1">Multi-pass membrane protein</topology>
    </subcellularLocation>
</comment>
<comment type="caution">
    <text evidence="7">The sequence shown here is derived from an EMBL/GenBank/DDBJ whole genome shotgun (WGS) entry which is preliminary data.</text>
</comment>
<evidence type="ECO:0000256" key="2">
    <source>
        <dbReference type="ARBA" id="ARBA00022692"/>
    </source>
</evidence>
<feature type="transmembrane region" description="Helical" evidence="5">
    <location>
        <begin position="20"/>
        <end position="39"/>
    </location>
</feature>
<name>A0ABV3DH00_9ACTN</name>
<dbReference type="InterPro" id="IPR009908">
    <property type="entry name" value="Methylamine_util_MauE"/>
</dbReference>
<dbReference type="RefSeq" id="WP_358353192.1">
    <property type="nucleotide sequence ID" value="NZ_JBEZFP010000027.1"/>
</dbReference>
<evidence type="ECO:0000313" key="8">
    <source>
        <dbReference type="Proteomes" id="UP001551482"/>
    </source>
</evidence>
<evidence type="ECO:0000256" key="3">
    <source>
        <dbReference type="ARBA" id="ARBA00022989"/>
    </source>
</evidence>